<dbReference type="InterPro" id="IPR049445">
    <property type="entry name" value="TetR_SbtR-like_C"/>
</dbReference>
<sequence length="194" mass="20493">MRSDAVRRRETIVRAARHLFAAHGAAVPLEAVAETAGVGIATLYRNFESRSALADAVSLAILAEMEQAASEALAQMAGRPAAAWHDFLVRLVELELGALTDALALLVAEDLSEEVRTAQDRTLAEVSALLEAARTAGLVRAELDALELVLAIGMITRPVPPALRALTPKLVPRLVTVFAAGLATAKPQSRKMSG</sequence>
<dbReference type="EMBL" id="FOQZ01000002">
    <property type="protein sequence ID" value="SFI48552.1"/>
    <property type="molecule type" value="Genomic_DNA"/>
</dbReference>
<dbReference type="GO" id="GO:0000976">
    <property type="term" value="F:transcription cis-regulatory region binding"/>
    <property type="evidence" value="ECO:0007669"/>
    <property type="project" value="TreeGrafter"/>
</dbReference>
<protein>
    <submittedName>
        <fullName evidence="6">Regulatory protein, tetR family</fullName>
    </submittedName>
</protein>
<feature type="domain" description="HTH tetR-type" evidence="5">
    <location>
        <begin position="6"/>
        <end position="65"/>
    </location>
</feature>
<feature type="DNA-binding region" description="H-T-H motif" evidence="4">
    <location>
        <begin position="28"/>
        <end position="47"/>
    </location>
</feature>
<proteinExistence type="predicted"/>
<name>A0A7Z7CXP1_9MICO</name>
<dbReference type="Pfam" id="PF21597">
    <property type="entry name" value="TetR_C_43"/>
    <property type="match status" value="1"/>
</dbReference>
<keyword evidence="3" id="KW-0804">Transcription</keyword>
<comment type="caution">
    <text evidence="6">The sequence shown here is derived from an EMBL/GenBank/DDBJ whole genome shotgun (WGS) entry which is preliminary data.</text>
</comment>
<keyword evidence="2 4" id="KW-0238">DNA-binding</keyword>
<keyword evidence="1" id="KW-0805">Transcription regulation</keyword>
<evidence type="ECO:0000256" key="1">
    <source>
        <dbReference type="ARBA" id="ARBA00023015"/>
    </source>
</evidence>
<dbReference type="Gene3D" id="1.10.357.10">
    <property type="entry name" value="Tetracycline Repressor, domain 2"/>
    <property type="match status" value="1"/>
</dbReference>
<evidence type="ECO:0000313" key="7">
    <source>
        <dbReference type="Proteomes" id="UP000198702"/>
    </source>
</evidence>
<dbReference type="GO" id="GO:0003700">
    <property type="term" value="F:DNA-binding transcription factor activity"/>
    <property type="evidence" value="ECO:0007669"/>
    <property type="project" value="TreeGrafter"/>
</dbReference>
<dbReference type="InterPro" id="IPR001647">
    <property type="entry name" value="HTH_TetR"/>
</dbReference>
<dbReference type="InterPro" id="IPR036271">
    <property type="entry name" value="Tet_transcr_reg_TetR-rel_C_sf"/>
</dbReference>
<evidence type="ECO:0000259" key="5">
    <source>
        <dbReference type="PROSITE" id="PS50977"/>
    </source>
</evidence>
<evidence type="ECO:0000256" key="2">
    <source>
        <dbReference type="ARBA" id="ARBA00023125"/>
    </source>
</evidence>
<dbReference type="SUPFAM" id="SSF48498">
    <property type="entry name" value="Tetracyclin repressor-like, C-terminal domain"/>
    <property type="match status" value="1"/>
</dbReference>
<dbReference type="PROSITE" id="PS50977">
    <property type="entry name" value="HTH_TETR_2"/>
    <property type="match status" value="1"/>
</dbReference>
<dbReference type="PANTHER" id="PTHR30055:SF234">
    <property type="entry name" value="HTH-TYPE TRANSCRIPTIONAL REGULATOR BETI"/>
    <property type="match status" value="1"/>
</dbReference>
<gene>
    <name evidence="6" type="ORF">SAMN04487751_1857</name>
</gene>
<dbReference type="SUPFAM" id="SSF46689">
    <property type="entry name" value="Homeodomain-like"/>
    <property type="match status" value="1"/>
</dbReference>
<dbReference type="Proteomes" id="UP000198702">
    <property type="component" value="Unassembled WGS sequence"/>
</dbReference>
<evidence type="ECO:0000256" key="4">
    <source>
        <dbReference type="PROSITE-ProRule" id="PRU00335"/>
    </source>
</evidence>
<reference evidence="6 7" key="1">
    <citation type="submission" date="2016-10" db="EMBL/GenBank/DDBJ databases">
        <authorList>
            <person name="Varghese N."/>
            <person name="Submissions S."/>
        </authorList>
    </citation>
    <scope>NUCLEOTIDE SEQUENCE [LARGE SCALE GENOMIC DNA]</scope>
    <source>
        <strain evidence="6 7">UNC380MFSha3.1</strain>
    </source>
</reference>
<dbReference type="RefSeq" id="WP_028496382.1">
    <property type="nucleotide sequence ID" value="NZ_FOQZ01000002.1"/>
</dbReference>
<organism evidence="6 7">
    <name type="scientific">Microbacterium saccharophilum</name>
    <dbReference type="NCBI Taxonomy" id="1213358"/>
    <lineage>
        <taxon>Bacteria</taxon>
        <taxon>Bacillati</taxon>
        <taxon>Actinomycetota</taxon>
        <taxon>Actinomycetes</taxon>
        <taxon>Micrococcales</taxon>
        <taxon>Microbacteriaceae</taxon>
        <taxon>Microbacterium</taxon>
    </lineage>
</organism>
<evidence type="ECO:0000313" key="6">
    <source>
        <dbReference type="EMBL" id="SFI48552.1"/>
    </source>
</evidence>
<dbReference type="AlphaFoldDB" id="A0A7Z7CXP1"/>
<dbReference type="PRINTS" id="PR00455">
    <property type="entry name" value="HTHTETR"/>
</dbReference>
<dbReference type="InterPro" id="IPR050109">
    <property type="entry name" value="HTH-type_TetR-like_transc_reg"/>
</dbReference>
<dbReference type="PANTHER" id="PTHR30055">
    <property type="entry name" value="HTH-TYPE TRANSCRIPTIONAL REGULATOR RUTR"/>
    <property type="match status" value="1"/>
</dbReference>
<dbReference type="InterPro" id="IPR009057">
    <property type="entry name" value="Homeodomain-like_sf"/>
</dbReference>
<evidence type="ECO:0000256" key="3">
    <source>
        <dbReference type="ARBA" id="ARBA00023163"/>
    </source>
</evidence>
<dbReference type="Pfam" id="PF00440">
    <property type="entry name" value="TetR_N"/>
    <property type="match status" value="1"/>
</dbReference>
<accession>A0A7Z7CXP1</accession>